<accession>A0A5S6QBN7</accession>
<dbReference type="WBParaSite" id="TMUE_1000004382.1">
    <property type="protein sequence ID" value="TMUE_1000004382.1"/>
    <property type="gene ID" value="WBGene00288182"/>
</dbReference>
<dbReference type="PANTHER" id="PTHR45913">
    <property type="entry name" value="EPM2A-INTERACTING PROTEIN 1"/>
    <property type="match status" value="1"/>
</dbReference>
<reference evidence="2" key="1">
    <citation type="submission" date="2019-12" db="UniProtKB">
        <authorList>
            <consortium name="WormBaseParasite"/>
        </authorList>
    </citation>
    <scope>IDENTIFICATION</scope>
</reference>
<evidence type="ECO:0000313" key="1">
    <source>
        <dbReference type="Proteomes" id="UP000046395"/>
    </source>
</evidence>
<name>A0A5S6QBN7_TRIMR</name>
<sequence>MIAKSGKAHTIGEQLLLRVVKEVLRTVVHAPVEVIAKKIPLSNDTVQRRIDVMAKEVEDTLCSLLRNREFSLVLNESTLPGNETILLSYVRFIKDEHLMQEILFAKELKTDAKVPLRSILRSDKIKVPFDKRPGVIYEIKCCWNASYIGETGNNLLHRFREHLACLTRYKNAERRLNGSQARHRGRSQCRAPQKIMEEGLKASAVTEHAIHCSDDLRPQIICHESNVHLRRIKESLFIRNNCTINRDRGVEVSEVWNAAIKKTRCSTRPS</sequence>
<dbReference type="PANTHER" id="PTHR45913:SF22">
    <property type="entry name" value="SCAN BOX DOMAIN-CONTAINING PROTEIN"/>
    <property type="match status" value="1"/>
</dbReference>
<dbReference type="Proteomes" id="UP000046395">
    <property type="component" value="Unassembled WGS sequence"/>
</dbReference>
<evidence type="ECO:0000313" key="2">
    <source>
        <dbReference type="WBParaSite" id="TMUE_1000004382.1"/>
    </source>
</evidence>
<dbReference type="STRING" id="70415.A0A5S6QBN7"/>
<proteinExistence type="predicted"/>
<protein>
    <submittedName>
        <fullName evidence="2">GIY-YIG domain-containing protein</fullName>
    </submittedName>
</protein>
<organism evidence="1 2">
    <name type="scientific">Trichuris muris</name>
    <name type="common">Mouse whipworm</name>
    <dbReference type="NCBI Taxonomy" id="70415"/>
    <lineage>
        <taxon>Eukaryota</taxon>
        <taxon>Metazoa</taxon>
        <taxon>Ecdysozoa</taxon>
        <taxon>Nematoda</taxon>
        <taxon>Enoplea</taxon>
        <taxon>Dorylaimia</taxon>
        <taxon>Trichinellida</taxon>
        <taxon>Trichuridae</taxon>
        <taxon>Trichuris</taxon>
    </lineage>
</organism>
<keyword evidence="1" id="KW-1185">Reference proteome</keyword>
<dbReference type="AlphaFoldDB" id="A0A5S6QBN7"/>